<evidence type="ECO:0000313" key="1">
    <source>
        <dbReference type="EMBL" id="AMQ12194.1"/>
    </source>
</evidence>
<dbReference type="EMBL" id="KT754166">
    <property type="protein sequence ID" value="AMQ12194.1"/>
    <property type="molecule type" value="Genomic_DNA"/>
</dbReference>
<reference evidence="1" key="1">
    <citation type="journal article" date="2016" name="Nat. Microbiol.">
        <title>Global phylogeography and evolutionary history of Shigella dysenteriae type 1.</title>
        <authorList>
            <person name="Njamkepo E."/>
            <person name="Fawal N."/>
            <person name="Tran-Dien A."/>
            <person name="Hawkey J."/>
            <person name="Strockbine N."/>
            <person name="Jenkins C."/>
            <person name="Talukder K.A."/>
            <person name="Bercion R."/>
            <person name="Kuleshov K."/>
            <person name="Kolinska R."/>
            <person name="Russell J.E."/>
            <person name="Kaftyreva L."/>
            <person name="Accou-Demartin M."/>
            <person name="Karas A."/>
            <person name="Vandenberg O."/>
            <person name="Mather A.E."/>
            <person name="Mason C.J."/>
            <person name="Page A.J."/>
            <person name="Ramamurthy T."/>
            <person name="Bizet C."/>
            <person name="Gamian A."/>
            <person name="Carle I."/>
            <person name="Sow A.G."/>
            <person name="Bouchier C."/>
            <person name="Wester A.L."/>
            <person name="Lejay-Collin M."/>
            <person name="Fonkoua M.C."/>
            <person name="Hello S.L."/>
            <person name="Blaser M.J."/>
            <person name="Jernberg C."/>
            <person name="Ruckly C."/>
            <person name="Merens A."/>
            <person name="Page A.L."/>
            <person name="Aslett M."/>
            <person name="Roggentin P."/>
            <person name="Fruth A."/>
            <person name="Denamur E."/>
            <person name="Venkatesan M."/>
            <person name="Bercovier H."/>
            <person name="Bodhidatta L."/>
            <person name="Chiou C.S."/>
            <person name="Clermont D."/>
            <person name="Colonna B."/>
            <person name="Egorova S."/>
            <person name="Pazhani G.P."/>
            <person name="Ezernitchi A.V."/>
            <person name="Guigon G."/>
            <person name="Harris S.R."/>
            <person name="Izumiya H."/>
            <person name="Korzeniowska-Kowal A."/>
            <person name="Lutynska A."/>
            <person name="Gouali M."/>
            <person name="Grimont F."/>
            <person name="Langendorf C."/>
            <person name="Marejkova M."/>
            <person name="Peterson L.A."/>
            <person name="Perez-Perez G."/>
            <person name="Ngandjio A."/>
            <person name="Podkolzin A."/>
            <person name="Souche E."/>
            <person name="Makarova M."/>
            <person name="Shipulin G.A."/>
            <person name="Ye C."/>
            <person name="Zemlickova H."/>
            <person name="Herpay M."/>
            <person name="Grimont P.A."/>
            <person name="Parkhill J."/>
            <person name="Sansonetti P."/>
            <person name="Holt K.E."/>
            <person name="Brisse S."/>
            <person name="Thomson N.R."/>
            <person name="Weill F.X."/>
        </authorList>
    </citation>
    <scope>NUCLEOTIDE SEQUENCE</scope>
    <source>
        <strain evidence="2">69-3818</strain>
        <strain evidence="1">92-9000</strain>
        <plasmid evidence="2">p69-3818</plasmid>
        <plasmid evidence="1">p92-9000</plasmid>
    </source>
</reference>
<sequence length="44" mass="4919">MPYFRKIQQEIFNGSERTAVRGGGTDAKKPTGEAGFFAIPDRSW</sequence>
<proteinExistence type="predicted"/>
<evidence type="ECO:0000313" key="2">
    <source>
        <dbReference type="EMBL" id="AMQ12344.1"/>
    </source>
</evidence>
<geneLocation type="plasmid" evidence="1">
    <name>p92-9000</name>
</geneLocation>
<geneLocation type="plasmid" evidence="2">
    <name>p69-3818</name>
</geneLocation>
<dbReference type="AlphaFoldDB" id="A0A142CNP9"/>
<protein>
    <submittedName>
        <fullName evidence="1">Uncharacterized protein</fullName>
    </submittedName>
</protein>
<dbReference type="EMBL" id="KT754167">
    <property type="protein sequence ID" value="AMQ12344.1"/>
    <property type="molecule type" value="Genomic_DNA"/>
</dbReference>
<keyword evidence="1" id="KW-0614">Plasmid</keyword>
<name>A0A142CNP9_SHIDY</name>
<accession>A0A142CNP9</accession>
<organism evidence="1">
    <name type="scientific">Shigella dysenteriae 1</name>
    <dbReference type="NCBI Taxonomy" id="984897"/>
    <lineage>
        <taxon>Bacteria</taxon>
        <taxon>Pseudomonadati</taxon>
        <taxon>Pseudomonadota</taxon>
        <taxon>Gammaproteobacteria</taxon>
        <taxon>Enterobacterales</taxon>
        <taxon>Enterobacteriaceae</taxon>
        <taxon>Shigella</taxon>
    </lineage>
</organism>